<dbReference type="EMBL" id="CAJPDR010000073">
    <property type="protein sequence ID" value="CAF9914425.1"/>
    <property type="molecule type" value="Genomic_DNA"/>
</dbReference>
<evidence type="ECO:0000256" key="1">
    <source>
        <dbReference type="ARBA" id="ARBA00004141"/>
    </source>
</evidence>
<feature type="transmembrane region" description="Helical" evidence="7">
    <location>
        <begin position="269"/>
        <end position="286"/>
    </location>
</feature>
<dbReference type="PANTHER" id="PTHR10165">
    <property type="entry name" value="LIPID PHOSPHATE PHOSPHATASE"/>
    <property type="match status" value="1"/>
</dbReference>
<evidence type="ECO:0000256" key="6">
    <source>
        <dbReference type="SAM" id="MobiDB-lite"/>
    </source>
</evidence>
<evidence type="ECO:0000313" key="9">
    <source>
        <dbReference type="EMBL" id="CAF9914425.1"/>
    </source>
</evidence>
<feature type="transmembrane region" description="Helical" evidence="7">
    <location>
        <begin position="104"/>
        <end position="124"/>
    </location>
</feature>
<comment type="caution">
    <text evidence="9">The sequence shown here is derived from an EMBL/GenBank/DDBJ whole genome shotgun (WGS) entry which is preliminary data.</text>
</comment>
<keyword evidence="5 7" id="KW-0472">Membrane</keyword>
<dbReference type="GO" id="GO:0046839">
    <property type="term" value="P:phospholipid dephosphorylation"/>
    <property type="evidence" value="ECO:0007669"/>
    <property type="project" value="TreeGrafter"/>
</dbReference>
<comment type="subcellular location">
    <subcellularLocation>
        <location evidence="1">Membrane</location>
        <topology evidence="1">Multi-pass membrane protein</topology>
    </subcellularLocation>
</comment>
<dbReference type="InterPro" id="IPR043216">
    <property type="entry name" value="PAP-like"/>
</dbReference>
<reference evidence="9" key="1">
    <citation type="submission" date="2021-03" db="EMBL/GenBank/DDBJ databases">
        <authorList>
            <person name="Tagirdzhanova G."/>
        </authorList>
    </citation>
    <scope>NUCLEOTIDE SEQUENCE</scope>
</reference>
<organism evidence="9 10">
    <name type="scientific">Alectoria fallacina</name>
    <dbReference type="NCBI Taxonomy" id="1903189"/>
    <lineage>
        <taxon>Eukaryota</taxon>
        <taxon>Fungi</taxon>
        <taxon>Dikarya</taxon>
        <taxon>Ascomycota</taxon>
        <taxon>Pezizomycotina</taxon>
        <taxon>Lecanoromycetes</taxon>
        <taxon>OSLEUM clade</taxon>
        <taxon>Lecanoromycetidae</taxon>
        <taxon>Lecanorales</taxon>
        <taxon>Lecanorineae</taxon>
        <taxon>Parmeliaceae</taxon>
        <taxon>Alectoria</taxon>
    </lineage>
</organism>
<evidence type="ECO:0000313" key="10">
    <source>
        <dbReference type="Proteomes" id="UP000664203"/>
    </source>
</evidence>
<keyword evidence="3 7" id="KW-0812">Transmembrane</keyword>
<feature type="compositionally biased region" description="Basic and acidic residues" evidence="6">
    <location>
        <begin position="234"/>
        <end position="250"/>
    </location>
</feature>
<feature type="transmembrane region" description="Helical" evidence="7">
    <location>
        <begin position="195"/>
        <end position="219"/>
    </location>
</feature>
<comment type="similarity">
    <text evidence="2">Belongs to the PA-phosphatase related phosphoesterase family.</text>
</comment>
<evidence type="ECO:0000256" key="4">
    <source>
        <dbReference type="ARBA" id="ARBA00022989"/>
    </source>
</evidence>
<accession>A0A8H3IBB0</accession>
<evidence type="ECO:0000256" key="5">
    <source>
        <dbReference type="ARBA" id="ARBA00023136"/>
    </source>
</evidence>
<evidence type="ECO:0000259" key="8">
    <source>
        <dbReference type="SMART" id="SM00014"/>
    </source>
</evidence>
<proteinExistence type="inferred from homology"/>
<protein>
    <recommendedName>
        <fullName evidence="8">Phosphatidic acid phosphatase type 2/haloperoxidase domain-containing protein</fullName>
    </recommendedName>
</protein>
<feature type="region of interest" description="Disordered" evidence="6">
    <location>
        <begin position="339"/>
        <end position="378"/>
    </location>
</feature>
<keyword evidence="4 7" id="KW-1133">Transmembrane helix</keyword>
<dbReference type="GO" id="GO:0006644">
    <property type="term" value="P:phospholipid metabolic process"/>
    <property type="evidence" value="ECO:0007669"/>
    <property type="project" value="InterPro"/>
</dbReference>
<evidence type="ECO:0000256" key="3">
    <source>
        <dbReference type="ARBA" id="ARBA00022692"/>
    </source>
</evidence>
<dbReference type="InterPro" id="IPR000326">
    <property type="entry name" value="PAP2/HPO"/>
</dbReference>
<feature type="compositionally biased region" description="Polar residues" evidence="6">
    <location>
        <begin position="366"/>
        <end position="378"/>
    </location>
</feature>
<feature type="domain" description="Phosphatidic acid phosphatase type 2/haloperoxidase" evidence="8">
    <location>
        <begin position="110"/>
        <end position="315"/>
    </location>
</feature>
<dbReference type="FunFam" id="1.20.144.10:FF:000042">
    <property type="entry name" value="PAP2 domain protein"/>
    <property type="match status" value="1"/>
</dbReference>
<dbReference type="PANTHER" id="PTHR10165:SF154">
    <property type="entry name" value="PAP2 DOMAIN PROTEIN (AFU_ORTHOLOGUE AFUA_1G09730)"/>
    <property type="match status" value="1"/>
</dbReference>
<dbReference type="OrthoDB" id="10030083at2759"/>
<feature type="region of interest" description="Disordered" evidence="6">
    <location>
        <begin position="234"/>
        <end position="262"/>
    </location>
</feature>
<dbReference type="Pfam" id="PF01569">
    <property type="entry name" value="PAP2"/>
    <property type="match status" value="1"/>
</dbReference>
<dbReference type="Gene3D" id="1.20.144.10">
    <property type="entry name" value="Phosphatidic acid phosphatase type 2/haloperoxidase"/>
    <property type="match status" value="1"/>
</dbReference>
<feature type="transmembrane region" description="Helical" evidence="7">
    <location>
        <begin position="298"/>
        <end position="315"/>
    </location>
</feature>
<evidence type="ECO:0000256" key="2">
    <source>
        <dbReference type="ARBA" id="ARBA00008816"/>
    </source>
</evidence>
<feature type="transmembrane region" description="Helical" evidence="7">
    <location>
        <begin position="12"/>
        <end position="33"/>
    </location>
</feature>
<dbReference type="SUPFAM" id="SSF48317">
    <property type="entry name" value="Acid phosphatase/Vanadium-dependent haloperoxidase"/>
    <property type="match status" value="1"/>
</dbReference>
<name>A0A8H3IBB0_9LECA</name>
<evidence type="ECO:0000256" key="7">
    <source>
        <dbReference type="SAM" id="Phobius"/>
    </source>
</evidence>
<dbReference type="CDD" id="cd03390">
    <property type="entry name" value="PAP2_containing_1_like"/>
    <property type="match status" value="1"/>
</dbReference>
<gene>
    <name evidence="9" type="ORF">ALECFALPRED_009590</name>
</gene>
<dbReference type="SMART" id="SM00014">
    <property type="entry name" value="acidPPc"/>
    <property type="match status" value="1"/>
</dbReference>
<dbReference type="InterPro" id="IPR036938">
    <property type="entry name" value="PAP2/HPO_sf"/>
</dbReference>
<feature type="transmembrane region" description="Helical" evidence="7">
    <location>
        <begin position="59"/>
        <end position="83"/>
    </location>
</feature>
<sequence length="378" mass="41435">MKSLNHISKRLALSYIVDWIVIIGIAAVGAGFWKRTPNHRPFSPVDPDISFPYVEHEKISTALLVTIALIIPAIVTAVVSLVFTPGPGVAQGTPTSRIWRMKLWEWNTAWMGLALGLATTFFFTEGLKNLIGRPRPDLLSRCNLDPATVQQYALGGEGSQLPLWNLLISSTACRQPSVSKLNDGFASFPSGHSSFSWAGMFYLTLFLCSKFSVTIPYLLPYRYISSTRDLKGDNHDPVDGASDTAKREDFASTQGAPLPPRKQAAAPPTYLFILPIVCISIPTYVASTRFSDFRHHGFDIIFGALMGTTISYITFRMYHLPIRRGAGWSWGPRSASKAWGKSIGTQGYTDESGLVTKRRDLEAGNGPSNSALASSNEP</sequence>
<keyword evidence="10" id="KW-1185">Reference proteome</keyword>
<dbReference type="GO" id="GO:0016020">
    <property type="term" value="C:membrane"/>
    <property type="evidence" value="ECO:0007669"/>
    <property type="project" value="UniProtKB-SubCell"/>
</dbReference>
<dbReference type="AlphaFoldDB" id="A0A8H3IBB0"/>
<dbReference type="Proteomes" id="UP000664203">
    <property type="component" value="Unassembled WGS sequence"/>
</dbReference>
<dbReference type="GO" id="GO:0008195">
    <property type="term" value="F:phosphatidate phosphatase activity"/>
    <property type="evidence" value="ECO:0007669"/>
    <property type="project" value="TreeGrafter"/>
</dbReference>